<dbReference type="PATRIC" id="fig|1068978.7.peg.307"/>
<dbReference type="GO" id="GO:0005886">
    <property type="term" value="C:plasma membrane"/>
    <property type="evidence" value="ECO:0007669"/>
    <property type="project" value="UniProtKB-SubCell"/>
</dbReference>
<gene>
    <name evidence="9" type="ORF">AMETH_0286</name>
</gene>
<evidence type="ECO:0000256" key="3">
    <source>
        <dbReference type="ARBA" id="ARBA00022448"/>
    </source>
</evidence>
<dbReference type="OrthoDB" id="3782574at2"/>
<dbReference type="InterPro" id="IPR052017">
    <property type="entry name" value="TSUP"/>
</dbReference>
<evidence type="ECO:0000256" key="6">
    <source>
        <dbReference type="ARBA" id="ARBA00022989"/>
    </source>
</evidence>
<dbReference type="KEGG" id="amq:AMETH_0286"/>
<evidence type="ECO:0000313" key="9">
    <source>
        <dbReference type="EMBL" id="AIJ20378.1"/>
    </source>
</evidence>
<evidence type="ECO:0000256" key="4">
    <source>
        <dbReference type="ARBA" id="ARBA00022475"/>
    </source>
</evidence>
<feature type="transmembrane region" description="Helical" evidence="8">
    <location>
        <begin position="188"/>
        <end position="214"/>
    </location>
</feature>
<dbReference type="Proteomes" id="UP000062973">
    <property type="component" value="Chromosome"/>
</dbReference>
<organism evidence="9 10">
    <name type="scientific">Amycolatopsis methanolica 239</name>
    <dbReference type="NCBI Taxonomy" id="1068978"/>
    <lineage>
        <taxon>Bacteria</taxon>
        <taxon>Bacillati</taxon>
        <taxon>Actinomycetota</taxon>
        <taxon>Actinomycetes</taxon>
        <taxon>Pseudonocardiales</taxon>
        <taxon>Pseudonocardiaceae</taxon>
        <taxon>Amycolatopsis</taxon>
        <taxon>Amycolatopsis methanolica group</taxon>
    </lineage>
</organism>
<keyword evidence="4 8" id="KW-1003">Cell membrane</keyword>
<accession>A0A076MHK6</accession>
<keyword evidence="6 8" id="KW-1133">Transmembrane helix</keyword>
<keyword evidence="3" id="KW-0813">Transport</keyword>
<feature type="transmembrane region" description="Helical" evidence="8">
    <location>
        <begin position="6"/>
        <end position="39"/>
    </location>
</feature>
<dbReference type="Pfam" id="PF01925">
    <property type="entry name" value="TauE"/>
    <property type="match status" value="1"/>
</dbReference>
<dbReference type="EMBL" id="CP009110">
    <property type="protein sequence ID" value="AIJ20378.1"/>
    <property type="molecule type" value="Genomic_DNA"/>
</dbReference>
<reference evidence="9 10" key="1">
    <citation type="submission" date="2014-07" db="EMBL/GenBank/DDBJ databases">
        <title>Whole Genome Sequence of the Amycolatopsis methanolica 239.</title>
        <authorList>
            <person name="Tang B."/>
        </authorList>
    </citation>
    <scope>NUCLEOTIDE SEQUENCE [LARGE SCALE GENOMIC DNA]</scope>
    <source>
        <strain evidence="9 10">239</strain>
    </source>
</reference>
<evidence type="ECO:0000256" key="5">
    <source>
        <dbReference type="ARBA" id="ARBA00022692"/>
    </source>
</evidence>
<sequence length="254" mass="26103">MEWWEALVVFLAGMWAGTINTVVGSGTLVTFPVLVALGYSPVTATTSNAIGLAPGTISGAIGYRHELTGQGRRVARYAVPSALGAVCGTVLLLSLPPNAFETVVPVLVGLAVVLVIVQPRVSAWVARRREPGGDGGSHGGLVLFLIFLVGIYGGYFTAAQGVMLMAFMGMLLTDPLQRLNGIKNVLSAVVNVVAGIVYAFIAPVSWPVVALLAVGSTLGGQIGAKIGRRLPAPVLRGVIVVVGIAAIVQLVVNG</sequence>
<dbReference type="HOGENOM" id="CLU_045498_7_0_11"/>
<keyword evidence="7 8" id="KW-0472">Membrane</keyword>
<dbReference type="PANTHER" id="PTHR30269:SF0">
    <property type="entry name" value="MEMBRANE TRANSPORTER PROTEIN YFCA-RELATED"/>
    <property type="match status" value="1"/>
</dbReference>
<dbReference type="PANTHER" id="PTHR30269">
    <property type="entry name" value="TRANSMEMBRANE PROTEIN YFCA"/>
    <property type="match status" value="1"/>
</dbReference>
<keyword evidence="5 8" id="KW-0812">Transmembrane</keyword>
<feature type="transmembrane region" description="Helical" evidence="8">
    <location>
        <begin position="234"/>
        <end position="252"/>
    </location>
</feature>
<dbReference type="STRING" id="1068978.AMETH_0286"/>
<name>A0A076MHK6_AMYME</name>
<evidence type="ECO:0000256" key="7">
    <source>
        <dbReference type="ARBA" id="ARBA00023136"/>
    </source>
</evidence>
<dbReference type="RefSeq" id="WP_017986243.1">
    <property type="nucleotide sequence ID" value="NZ_AQUL01000001.1"/>
</dbReference>
<comment type="similarity">
    <text evidence="2 8">Belongs to the 4-toluene sulfonate uptake permease (TSUP) (TC 2.A.102) family.</text>
</comment>
<evidence type="ECO:0000313" key="10">
    <source>
        <dbReference type="Proteomes" id="UP000062973"/>
    </source>
</evidence>
<dbReference type="AlphaFoldDB" id="A0A076MHK6"/>
<feature type="transmembrane region" description="Helical" evidence="8">
    <location>
        <begin position="74"/>
        <end position="96"/>
    </location>
</feature>
<evidence type="ECO:0000256" key="8">
    <source>
        <dbReference type="RuleBase" id="RU363041"/>
    </source>
</evidence>
<feature type="transmembrane region" description="Helical" evidence="8">
    <location>
        <begin position="141"/>
        <end position="168"/>
    </location>
</feature>
<dbReference type="InterPro" id="IPR002781">
    <property type="entry name" value="TM_pro_TauE-like"/>
</dbReference>
<protein>
    <recommendedName>
        <fullName evidence="8">Probable membrane transporter protein</fullName>
    </recommendedName>
</protein>
<comment type="subcellular location">
    <subcellularLocation>
        <location evidence="1 8">Cell membrane</location>
        <topology evidence="1 8">Multi-pass membrane protein</topology>
    </subcellularLocation>
</comment>
<keyword evidence="10" id="KW-1185">Reference proteome</keyword>
<feature type="transmembrane region" description="Helical" evidence="8">
    <location>
        <begin position="102"/>
        <end position="121"/>
    </location>
</feature>
<dbReference type="eggNOG" id="COG0730">
    <property type="taxonomic scope" value="Bacteria"/>
</dbReference>
<evidence type="ECO:0000256" key="2">
    <source>
        <dbReference type="ARBA" id="ARBA00009142"/>
    </source>
</evidence>
<proteinExistence type="inferred from homology"/>
<evidence type="ECO:0000256" key="1">
    <source>
        <dbReference type="ARBA" id="ARBA00004651"/>
    </source>
</evidence>